<dbReference type="InterPro" id="IPR008808">
    <property type="entry name" value="Powdery_mildew-R_dom"/>
</dbReference>
<dbReference type="InterPro" id="IPR011009">
    <property type="entry name" value="Kinase-like_dom_sf"/>
</dbReference>
<protein>
    <submittedName>
        <fullName evidence="5">Probable LRR receptor-like Serine/threonine-protein kinase At1g51810</fullName>
    </submittedName>
</protein>
<organism evidence="4 5">
    <name type="scientific">Arachis duranensis</name>
    <name type="common">Wild peanut</name>
    <dbReference type="NCBI Taxonomy" id="130453"/>
    <lineage>
        <taxon>Eukaryota</taxon>
        <taxon>Viridiplantae</taxon>
        <taxon>Streptophyta</taxon>
        <taxon>Embryophyta</taxon>
        <taxon>Tracheophyta</taxon>
        <taxon>Spermatophyta</taxon>
        <taxon>Magnoliopsida</taxon>
        <taxon>eudicotyledons</taxon>
        <taxon>Gunneridae</taxon>
        <taxon>Pentapetalae</taxon>
        <taxon>rosids</taxon>
        <taxon>fabids</taxon>
        <taxon>Fabales</taxon>
        <taxon>Fabaceae</taxon>
        <taxon>Papilionoideae</taxon>
        <taxon>50 kb inversion clade</taxon>
        <taxon>dalbergioids sensu lato</taxon>
        <taxon>Dalbergieae</taxon>
        <taxon>Pterocarpus clade</taxon>
        <taxon>Arachis</taxon>
    </lineage>
</organism>
<dbReference type="GeneID" id="107475452"/>
<accession>A0A6P5N5X4</accession>
<dbReference type="RefSeq" id="XP_015950574.1">
    <property type="nucleotide sequence ID" value="XM_016095088.3"/>
</dbReference>
<proteinExistence type="predicted"/>
<dbReference type="PANTHER" id="PTHR48007:SF4">
    <property type="entry name" value="LEUCINE-RICH REPEAT RECEPTOR-LIKE PROTEIN KINASE PXC1"/>
    <property type="match status" value="1"/>
</dbReference>
<name>A0A6P5N5X4_ARADU</name>
<dbReference type="Proteomes" id="UP000515211">
    <property type="component" value="Chromosome 2"/>
</dbReference>
<keyword evidence="4" id="KW-1185">Reference proteome</keyword>
<dbReference type="PROSITE" id="PS50011">
    <property type="entry name" value="PROTEIN_KINASE_DOM"/>
    <property type="match status" value="1"/>
</dbReference>
<reference evidence="4" key="1">
    <citation type="journal article" date="2016" name="Nat. Genet.">
        <title>The genome sequences of Arachis duranensis and Arachis ipaensis, the diploid ancestors of cultivated peanut.</title>
        <authorList>
            <person name="Bertioli D.J."/>
            <person name="Cannon S.B."/>
            <person name="Froenicke L."/>
            <person name="Huang G."/>
            <person name="Farmer A.D."/>
            <person name="Cannon E.K."/>
            <person name="Liu X."/>
            <person name="Gao D."/>
            <person name="Clevenger J."/>
            <person name="Dash S."/>
            <person name="Ren L."/>
            <person name="Moretzsohn M.C."/>
            <person name="Shirasawa K."/>
            <person name="Huang W."/>
            <person name="Vidigal B."/>
            <person name="Abernathy B."/>
            <person name="Chu Y."/>
            <person name="Niederhuth C.E."/>
            <person name="Umale P."/>
            <person name="Araujo A.C."/>
            <person name="Kozik A."/>
            <person name="Kim K.D."/>
            <person name="Burow M.D."/>
            <person name="Varshney R.K."/>
            <person name="Wang X."/>
            <person name="Zhang X."/>
            <person name="Barkley N."/>
            <person name="Guimaraes P.M."/>
            <person name="Isobe S."/>
            <person name="Guo B."/>
            <person name="Liao B."/>
            <person name="Stalker H.T."/>
            <person name="Schmitz R.J."/>
            <person name="Scheffler B.E."/>
            <person name="Leal-Bertioli S.C."/>
            <person name="Xun X."/>
            <person name="Jackson S.A."/>
            <person name="Michelmore R."/>
            <person name="Ozias-Akins P."/>
        </authorList>
    </citation>
    <scope>NUCLEOTIDE SEQUENCE [LARGE SCALE GENOMIC DNA]</scope>
    <source>
        <strain evidence="4">cv. V14167</strain>
    </source>
</reference>
<evidence type="ECO:0000259" key="2">
    <source>
        <dbReference type="PROSITE" id="PS50011"/>
    </source>
</evidence>
<keyword evidence="5" id="KW-0418">Kinase</keyword>
<keyword evidence="5" id="KW-0808">Transferase</keyword>
<sequence length="598" mass="67300">MAASLVGGAAIGAVFGELLKAVIDMRDRAVMFKPTLAYLTTTLTAIDPVIKEIEQQNNELGRANTELELLIKEMEEGTKLVYKCSKIHKLNFPARIRYQEQLVALVESLVRFFIIDMQAQTARDLKETLMKVRRIHSAVNKMQSNSNDEETGGGGIVSEDSDSGSANVAVEANQMDLTDETTVTIQQNDECVTEITNSVPVIANSVPETAVEPKILRNNSLEQVMEDLLHLVSQNKEKANNSQEEKHLTTIKSYDQSYPDRKRFMGICLPITPILNKISGGFNPLEPPSVHCMSCDSIIQKNTTSHTEDIETYLYCNRCYDDHIRRKIIFYEGCPHKFDIKELLRASAEVLGNTSYAITCKILLKNGVTLVVKRLKDVMVKKKIFEEKIEIVQRISQHPNVLSPLACYYCSNGENLLVYDYMTKGSFFELLHGTTKDRENPLDWDSRMKILLGVAKGLAHIHSLDGGNYVHGNIRSSNVLVTNDHQGCISDLSMTYSLSISFPQFRNTGYQDRDFCFGRKEKVNVLTQKCDVYSFGVLLFEMLTGRVPSEYNDARAIGDNIQDAWKMKELADECASLVPSKSPSMDEVVRRMEKIRAS</sequence>
<reference evidence="5" key="2">
    <citation type="submission" date="2025-04" db="UniProtKB">
        <authorList>
            <consortium name="RefSeq"/>
        </authorList>
    </citation>
    <scope>IDENTIFICATION</scope>
    <source>
        <tissue evidence="5">Whole plant</tissue>
    </source>
</reference>
<dbReference type="Pfam" id="PF05659">
    <property type="entry name" value="RPW8"/>
    <property type="match status" value="1"/>
</dbReference>
<evidence type="ECO:0000313" key="5">
    <source>
        <dbReference type="RefSeq" id="XP_015950574.1"/>
    </source>
</evidence>
<dbReference type="Pfam" id="PF07714">
    <property type="entry name" value="PK_Tyr_Ser-Thr"/>
    <property type="match status" value="1"/>
</dbReference>
<dbReference type="InterPro" id="IPR001245">
    <property type="entry name" value="Ser-Thr/Tyr_kinase_cat_dom"/>
</dbReference>
<evidence type="ECO:0000259" key="3">
    <source>
        <dbReference type="PROSITE" id="PS51153"/>
    </source>
</evidence>
<dbReference type="PANTHER" id="PTHR48007">
    <property type="entry name" value="LEUCINE-RICH REPEAT RECEPTOR-LIKE PROTEIN KINASE PXC1"/>
    <property type="match status" value="1"/>
</dbReference>
<dbReference type="KEGG" id="adu:107475452"/>
<evidence type="ECO:0000256" key="1">
    <source>
        <dbReference type="SAM" id="MobiDB-lite"/>
    </source>
</evidence>
<dbReference type="InterPro" id="IPR000719">
    <property type="entry name" value="Prot_kinase_dom"/>
</dbReference>
<dbReference type="GO" id="GO:0004672">
    <property type="term" value="F:protein kinase activity"/>
    <property type="evidence" value="ECO:0007669"/>
    <property type="project" value="InterPro"/>
</dbReference>
<keyword evidence="5" id="KW-0675">Receptor</keyword>
<feature type="domain" description="RPW8" evidence="3">
    <location>
        <begin position="1"/>
        <end position="151"/>
    </location>
</feature>
<dbReference type="SUPFAM" id="SSF56112">
    <property type="entry name" value="Protein kinase-like (PK-like)"/>
    <property type="match status" value="1"/>
</dbReference>
<dbReference type="Gene3D" id="1.10.510.10">
    <property type="entry name" value="Transferase(Phosphotransferase) domain 1"/>
    <property type="match status" value="1"/>
</dbReference>
<dbReference type="AlphaFoldDB" id="A0A6P5N5X4"/>
<evidence type="ECO:0000313" key="4">
    <source>
        <dbReference type="Proteomes" id="UP000515211"/>
    </source>
</evidence>
<feature type="domain" description="Protein kinase" evidence="2">
    <location>
        <begin position="345"/>
        <end position="598"/>
    </location>
</feature>
<dbReference type="PROSITE" id="PS51153">
    <property type="entry name" value="RPW8"/>
    <property type="match status" value="1"/>
</dbReference>
<dbReference type="InterPro" id="IPR046959">
    <property type="entry name" value="PRK1-6/SRF4-like"/>
</dbReference>
<dbReference type="RefSeq" id="XP_015950574.1">
    <property type="nucleotide sequence ID" value="XM_016095088.2"/>
</dbReference>
<dbReference type="GO" id="GO:0005524">
    <property type="term" value="F:ATP binding"/>
    <property type="evidence" value="ECO:0007669"/>
    <property type="project" value="InterPro"/>
</dbReference>
<gene>
    <name evidence="5" type="primary">LOC107475452</name>
</gene>
<feature type="region of interest" description="Disordered" evidence="1">
    <location>
        <begin position="143"/>
        <end position="163"/>
    </location>
</feature>